<dbReference type="Pfam" id="PF02885">
    <property type="entry name" value="Glycos_trans_3N"/>
    <property type="match status" value="1"/>
</dbReference>
<organism evidence="12 13">
    <name type="scientific">Brumicola pallidula DSM 14239 = ACAM 615</name>
    <dbReference type="NCBI Taxonomy" id="1121922"/>
    <lineage>
        <taxon>Bacteria</taxon>
        <taxon>Pseudomonadati</taxon>
        <taxon>Pseudomonadota</taxon>
        <taxon>Gammaproteobacteria</taxon>
        <taxon>Alteromonadales</taxon>
        <taxon>Alteromonadaceae</taxon>
        <taxon>Brumicola</taxon>
    </lineage>
</organism>
<feature type="binding site" evidence="9">
    <location>
        <begin position="121"/>
        <end position="129"/>
    </location>
    <ligand>
        <name>5-phospho-alpha-D-ribose 1-diphosphate</name>
        <dbReference type="ChEBI" id="CHEBI:58017"/>
    </ligand>
</feature>
<keyword evidence="6 9" id="KW-0057">Aromatic amino acid biosynthesis</keyword>
<gene>
    <name evidence="9 12" type="primary">trpD</name>
    <name evidence="12" type="ORF">GPAL_1826</name>
</gene>
<comment type="cofactor">
    <cofactor evidence="9">
        <name>Mg(2+)</name>
        <dbReference type="ChEBI" id="CHEBI:18420"/>
    </cofactor>
    <text evidence="9">Binds 2 magnesium ions per monomer.</text>
</comment>
<comment type="similarity">
    <text evidence="8">In the C-terminal section; belongs to the anthranilate phosphoribosyltransferase family.</text>
</comment>
<evidence type="ECO:0000256" key="4">
    <source>
        <dbReference type="ARBA" id="ARBA00022679"/>
    </source>
</evidence>
<feature type="binding site" evidence="9">
    <location>
        <begin position="96"/>
        <end position="97"/>
    </location>
    <ligand>
        <name>5-phospho-alpha-D-ribose 1-diphosphate</name>
        <dbReference type="ChEBI" id="CHEBI:58017"/>
    </ligand>
</feature>
<keyword evidence="5 9" id="KW-0822">Tryptophan biosynthesis</keyword>
<dbReference type="STRING" id="1121922.GCA_000428905_01996"/>
<comment type="pathway">
    <text evidence="1 9">Amino-acid biosynthesis; L-tryptophan biosynthesis; L-tryptophan from chorismate: step 2/5.</text>
</comment>
<dbReference type="Gene3D" id="3.40.1030.10">
    <property type="entry name" value="Nucleoside phosphorylase/phosphoribosyltransferase catalytic domain"/>
    <property type="match status" value="1"/>
</dbReference>
<comment type="caution">
    <text evidence="9">Lacks conserved residue(s) required for the propagation of feature annotation.</text>
</comment>
<evidence type="ECO:0000313" key="12">
    <source>
        <dbReference type="EMBL" id="GAC28688.1"/>
    </source>
</evidence>
<evidence type="ECO:0000256" key="1">
    <source>
        <dbReference type="ARBA" id="ARBA00004907"/>
    </source>
</evidence>
<feature type="binding site" evidence="9">
    <location>
        <position position="179"/>
    </location>
    <ligand>
        <name>anthranilate</name>
        <dbReference type="ChEBI" id="CHEBI:16567"/>
        <label>2</label>
    </ligand>
</feature>
<dbReference type="Proteomes" id="UP000006251">
    <property type="component" value="Unassembled WGS sequence"/>
</dbReference>
<keyword evidence="2 9" id="KW-0028">Amino-acid biosynthesis</keyword>
<keyword evidence="13" id="KW-1185">Reference proteome</keyword>
<keyword evidence="9" id="KW-0479">Metal-binding</keyword>
<dbReference type="InterPro" id="IPR036320">
    <property type="entry name" value="Glycosyl_Trfase_fam3_N_dom_sf"/>
</dbReference>
<evidence type="ECO:0000256" key="2">
    <source>
        <dbReference type="ARBA" id="ARBA00022605"/>
    </source>
</evidence>
<feature type="binding site" evidence="9">
    <location>
        <position position="93"/>
    </location>
    <ligand>
        <name>anthranilate</name>
        <dbReference type="ChEBI" id="CHEBI:16567"/>
        <label>1</label>
    </ligand>
</feature>
<feature type="binding site" evidence="9">
    <location>
        <position position="238"/>
    </location>
    <ligand>
        <name>Mg(2+)</name>
        <dbReference type="ChEBI" id="CHEBI:18420"/>
        <label>1</label>
    </ligand>
</feature>
<evidence type="ECO:0000259" key="10">
    <source>
        <dbReference type="Pfam" id="PF00591"/>
    </source>
</evidence>
<evidence type="ECO:0000256" key="8">
    <source>
        <dbReference type="ARBA" id="ARBA00061188"/>
    </source>
</evidence>
<feature type="binding site" evidence="9">
    <location>
        <position position="105"/>
    </location>
    <ligand>
        <name>Mg(2+)</name>
        <dbReference type="ChEBI" id="CHEBI:18420"/>
        <label>1</label>
    </ligand>
</feature>
<dbReference type="InterPro" id="IPR017459">
    <property type="entry name" value="Glycosyl_Trfase_fam3_N_dom"/>
</dbReference>
<evidence type="ECO:0000256" key="9">
    <source>
        <dbReference type="HAMAP-Rule" id="MF_00211"/>
    </source>
</evidence>
<feature type="binding site" evidence="9">
    <location>
        <position position="238"/>
    </location>
    <ligand>
        <name>Mg(2+)</name>
        <dbReference type="ChEBI" id="CHEBI:18420"/>
        <label>2</label>
    </ligand>
</feature>
<dbReference type="GO" id="GO:0005829">
    <property type="term" value="C:cytosol"/>
    <property type="evidence" value="ECO:0007669"/>
    <property type="project" value="TreeGrafter"/>
</dbReference>
<dbReference type="NCBIfam" id="TIGR01245">
    <property type="entry name" value="trpD"/>
    <property type="match status" value="1"/>
</dbReference>
<dbReference type="GO" id="GO:0004048">
    <property type="term" value="F:anthranilate phosphoribosyltransferase activity"/>
    <property type="evidence" value="ECO:0007669"/>
    <property type="project" value="UniProtKB-UniRule"/>
</dbReference>
<evidence type="ECO:0000256" key="3">
    <source>
        <dbReference type="ARBA" id="ARBA00022676"/>
    </source>
</evidence>
<evidence type="ECO:0000256" key="6">
    <source>
        <dbReference type="ARBA" id="ARBA00023141"/>
    </source>
</evidence>
<dbReference type="EC" id="2.4.2.18" evidence="9"/>
<dbReference type="SUPFAM" id="SSF52418">
    <property type="entry name" value="Nucleoside phosphorylase/phosphoribosyltransferase catalytic domain"/>
    <property type="match status" value="1"/>
</dbReference>
<comment type="function">
    <text evidence="9">Catalyzes the transfer of the phosphoribosyl group of 5-phosphorylribose-1-pyrophosphate (PRPP) to anthranilate to yield N-(5'-phosphoribosyl)-anthranilate (PRA).</text>
</comment>
<feature type="domain" description="Glycosyl transferase family 3 N-terminal" evidence="11">
    <location>
        <begin position="18"/>
        <end position="78"/>
    </location>
</feature>
<accession>K6ZIG8</accession>
<dbReference type="InterPro" id="IPR035902">
    <property type="entry name" value="Nuc_phospho_transferase"/>
</dbReference>
<dbReference type="Gene3D" id="1.20.970.10">
    <property type="entry name" value="Transferase, Pyrimidine Nucleoside Phosphorylase, Chain C"/>
    <property type="match status" value="1"/>
</dbReference>
<name>K6ZIG8_9ALTE</name>
<dbReference type="PANTHER" id="PTHR43285">
    <property type="entry name" value="ANTHRANILATE PHOSPHORIBOSYLTRANSFERASE"/>
    <property type="match status" value="1"/>
</dbReference>
<comment type="catalytic activity">
    <reaction evidence="7 9">
        <text>N-(5-phospho-beta-D-ribosyl)anthranilate + diphosphate = 5-phospho-alpha-D-ribose 1-diphosphate + anthranilate</text>
        <dbReference type="Rhea" id="RHEA:11768"/>
        <dbReference type="ChEBI" id="CHEBI:16567"/>
        <dbReference type="ChEBI" id="CHEBI:18277"/>
        <dbReference type="ChEBI" id="CHEBI:33019"/>
        <dbReference type="ChEBI" id="CHEBI:58017"/>
        <dbReference type="EC" id="2.4.2.18"/>
    </reaction>
</comment>
<evidence type="ECO:0000256" key="5">
    <source>
        <dbReference type="ARBA" id="ARBA00022822"/>
    </source>
</evidence>
<evidence type="ECO:0000259" key="11">
    <source>
        <dbReference type="Pfam" id="PF02885"/>
    </source>
</evidence>
<feature type="binding site" evidence="9">
    <location>
        <position position="237"/>
    </location>
    <ligand>
        <name>Mg(2+)</name>
        <dbReference type="ChEBI" id="CHEBI:18420"/>
        <label>2</label>
    </ligand>
</feature>
<dbReference type="AlphaFoldDB" id="K6ZIG8"/>
<feature type="binding site" evidence="9">
    <location>
        <position position="101"/>
    </location>
    <ligand>
        <name>5-phospho-alpha-D-ribose 1-diphosphate</name>
        <dbReference type="ChEBI" id="CHEBI:58017"/>
    </ligand>
</feature>
<dbReference type="InterPro" id="IPR005940">
    <property type="entry name" value="Anthranilate_Pribosyl_Tfrase"/>
</dbReference>
<feature type="binding site" evidence="9">
    <location>
        <begin position="103"/>
        <end position="106"/>
    </location>
    <ligand>
        <name>5-phospho-alpha-D-ribose 1-diphosphate</name>
        <dbReference type="ChEBI" id="CHEBI:58017"/>
    </ligand>
</feature>
<protein>
    <recommendedName>
        <fullName evidence="9">Anthranilate phosphoribosyltransferase</fullName>
        <ecNumber evidence="9">2.4.2.18</ecNumber>
    </recommendedName>
</protein>
<dbReference type="GO" id="GO:0000287">
    <property type="term" value="F:magnesium ion binding"/>
    <property type="evidence" value="ECO:0007669"/>
    <property type="project" value="UniProtKB-UniRule"/>
</dbReference>
<dbReference type="InterPro" id="IPR000312">
    <property type="entry name" value="Glycosyl_Trfase_fam3"/>
</dbReference>
<dbReference type="Pfam" id="PF00591">
    <property type="entry name" value="Glycos_transf_3"/>
    <property type="match status" value="1"/>
</dbReference>
<dbReference type="PANTHER" id="PTHR43285:SF2">
    <property type="entry name" value="ANTHRANILATE PHOSPHORIBOSYLTRANSFERASE"/>
    <property type="match status" value="1"/>
</dbReference>
<evidence type="ECO:0000313" key="13">
    <source>
        <dbReference type="Proteomes" id="UP000006251"/>
    </source>
</evidence>
<sequence length="364" mass="38286">MNTESNEIAFGPKEMLNALEKLYAKQSLSFIEAEAVFNRVMRGNVSEIELSALLVALKIKTETTDEIAGAAAAMISNAKSFPRPDYNFSDIVGTGGDGHNTINVSSAAAVVAASCGVKVAKHGNRSVSSKSGSSDLFAAFGLALDMSPDTARKCLDEANLCFLAAPSYHSGVRFAMPVRLALKTRTLFNILGPLANPSKPTHSLLGVYTPDLLDTYAQTLVTLGHNRAYVVHGSGLDELALHGDSQIVEVNHGVITRSQVLPADFGLSNYPLKAIEGGDPEQNRALIADVFNGCGTPAHTAAIAMNAAALIKLNNLADSFAQACDMAMASIDAGKPMQTIEKTAQLSQVGNSTTNMNATNSNKV</sequence>
<comment type="caution">
    <text evidence="12">The sequence shown here is derived from an EMBL/GenBank/DDBJ whole genome shotgun (WGS) entry which is preliminary data.</text>
</comment>
<dbReference type="GO" id="GO:0000162">
    <property type="term" value="P:L-tryptophan biosynthetic process"/>
    <property type="evidence" value="ECO:0007669"/>
    <property type="project" value="UniProtKB-UniRule"/>
</dbReference>
<feature type="binding site" evidence="9">
    <location>
        <position position="133"/>
    </location>
    <ligand>
        <name>5-phospho-alpha-D-ribose 1-diphosphate</name>
        <dbReference type="ChEBI" id="CHEBI:58017"/>
    </ligand>
</feature>
<comment type="subunit">
    <text evidence="9">Homodimer.</text>
</comment>
<dbReference type="FunFam" id="3.40.1030.10:FF:000002">
    <property type="entry name" value="Anthranilate phosphoribosyltransferase"/>
    <property type="match status" value="1"/>
</dbReference>
<dbReference type="HAMAP" id="MF_00211">
    <property type="entry name" value="TrpD"/>
    <property type="match status" value="1"/>
</dbReference>
<keyword evidence="3 9" id="KW-0328">Glycosyltransferase</keyword>
<proteinExistence type="inferred from homology"/>
<keyword evidence="4 9" id="KW-0808">Transferase</keyword>
<keyword evidence="9" id="KW-0460">Magnesium</keyword>
<reference evidence="13" key="1">
    <citation type="journal article" date="2014" name="Environ. Microbiol.">
        <title>Comparative genomics of the marine bacterial genus Glaciecola reveals the high degree of genomic diversity and genomic characteristic for cold adaptation.</title>
        <authorList>
            <person name="Qin Q.L."/>
            <person name="Xie B.B."/>
            <person name="Yu Y."/>
            <person name="Shu Y.L."/>
            <person name="Rong J.C."/>
            <person name="Zhang Y.J."/>
            <person name="Zhao D.L."/>
            <person name="Chen X.L."/>
            <person name="Zhang X.Y."/>
            <person name="Chen B."/>
            <person name="Zhou B.C."/>
            <person name="Zhang Y.Z."/>
        </authorList>
    </citation>
    <scope>NUCLEOTIDE SEQUENCE [LARGE SCALE GENOMIC DNA]</scope>
    <source>
        <strain evidence="13">ACAM 615</strain>
    </source>
</reference>
<comment type="similarity">
    <text evidence="9">Belongs to the anthranilate phosphoribosyltransferase family.</text>
</comment>
<feature type="binding site" evidence="9">
    <location>
        <position position="124"/>
    </location>
    <ligand>
        <name>anthranilate</name>
        <dbReference type="ChEBI" id="CHEBI:16567"/>
        <label>1</label>
    </ligand>
</feature>
<dbReference type="SUPFAM" id="SSF47648">
    <property type="entry name" value="Nucleoside phosphorylase/phosphoribosyltransferase N-terminal domain"/>
    <property type="match status" value="1"/>
</dbReference>
<feature type="binding site" evidence="9">
    <location>
        <position position="93"/>
    </location>
    <ligand>
        <name>5-phospho-alpha-D-ribose 1-diphosphate</name>
        <dbReference type="ChEBI" id="CHEBI:58017"/>
    </ligand>
</feature>
<feature type="domain" description="Glycosyl transferase family 3" evidence="10">
    <location>
        <begin position="87"/>
        <end position="335"/>
    </location>
</feature>
<dbReference type="UniPathway" id="UPA00035">
    <property type="reaction ID" value="UER00041"/>
</dbReference>
<dbReference type="EMBL" id="BAEQ01000028">
    <property type="protein sequence ID" value="GAC28688.1"/>
    <property type="molecule type" value="Genomic_DNA"/>
</dbReference>
<evidence type="ECO:0000256" key="7">
    <source>
        <dbReference type="ARBA" id="ARBA00052328"/>
    </source>
</evidence>